<name>A0AA49J154_9PROT</name>
<dbReference type="EMBL" id="CP107246">
    <property type="protein sequence ID" value="WIM06436.1"/>
    <property type="molecule type" value="Genomic_DNA"/>
</dbReference>
<keyword evidence="5" id="KW-0472">Membrane</keyword>
<sequence>MATYDLEEQEQLDELKTWWKMHGNRVTAVVVALSVAMVGWQGWTWWQKSQAAEASALYVALQQTASQRDAKHSRELAGELIEKFPRTAYAGMAALLSAKIQVEGGDVKTGCAHLAWAVENANDAAVRDLARLRLATVLLDEKAYDEAMKALSPESSAPFAPRYGELKGDILAAQGKMAEARGAYEVALAKLAAAEKADGGRHGAYREVLQTKLDGLGSVGGGK</sequence>
<evidence type="ECO:0000313" key="10">
    <source>
        <dbReference type="EMBL" id="WIM06436.1"/>
    </source>
</evidence>
<proteinExistence type="inferred from homology"/>
<keyword evidence="3" id="KW-0812">Transmembrane</keyword>
<dbReference type="PIRSF" id="PIRSF006170">
    <property type="entry name" value="YfgM"/>
    <property type="match status" value="1"/>
</dbReference>
<evidence type="ECO:0000256" key="7">
    <source>
        <dbReference type="ARBA" id="ARBA00024197"/>
    </source>
</evidence>
<organism evidence="10">
    <name type="scientific">Candidatus Nitricoxidivorans perseverans</name>
    <dbReference type="NCBI Taxonomy" id="2975601"/>
    <lineage>
        <taxon>Bacteria</taxon>
        <taxon>Pseudomonadati</taxon>
        <taxon>Pseudomonadota</taxon>
        <taxon>Betaproteobacteria</taxon>
        <taxon>Nitrosomonadales</taxon>
        <taxon>Sterolibacteriaceae</taxon>
        <taxon>Candidatus Nitricoxidivorans</taxon>
    </lineage>
</organism>
<protein>
    <recommendedName>
        <fullName evidence="8">Ancillary SecYEG translocon subunit</fullName>
    </recommendedName>
</protein>
<feature type="domain" description="Ancillary SecYEG translocon subunit/Cell division coordinator CpoB TPR" evidence="9">
    <location>
        <begin position="16"/>
        <end position="217"/>
    </location>
</feature>
<evidence type="ECO:0000256" key="8">
    <source>
        <dbReference type="ARBA" id="ARBA00024235"/>
    </source>
</evidence>
<evidence type="ECO:0000256" key="3">
    <source>
        <dbReference type="ARBA" id="ARBA00022692"/>
    </source>
</evidence>
<accession>A0AA49J154</accession>
<reference evidence="10" key="1">
    <citation type="journal article" date="2023" name="Nat. Microbiol.">
        <title>Enrichment and characterization of a nitric oxide-reducing microbial community in a continuous bioreactor.</title>
        <authorList>
            <person name="Garrido-Amador P."/>
            <person name="Stortenbeker N."/>
            <person name="Wessels H.J.C.T."/>
            <person name="Speth D.R."/>
            <person name="Garcia-Heredia I."/>
            <person name="Kartal B."/>
        </authorList>
    </citation>
    <scope>NUCLEOTIDE SEQUENCE</scope>
    <source>
        <strain evidence="10">MAG1</strain>
    </source>
</reference>
<keyword evidence="6" id="KW-0143">Chaperone</keyword>
<dbReference type="AlphaFoldDB" id="A0AA49J154"/>
<dbReference type="Pfam" id="PF09976">
    <property type="entry name" value="TPR_21"/>
    <property type="match status" value="1"/>
</dbReference>
<dbReference type="InterPro" id="IPR011990">
    <property type="entry name" value="TPR-like_helical_dom_sf"/>
</dbReference>
<dbReference type="PANTHER" id="PTHR38035">
    <property type="entry name" value="UPF0070 PROTEIN YFGM"/>
    <property type="match status" value="1"/>
</dbReference>
<dbReference type="InterPro" id="IPR018704">
    <property type="entry name" value="SecYEG/CpoB_TPR"/>
</dbReference>
<dbReference type="KEGG" id="npv:OHM77_03950"/>
<keyword evidence="2" id="KW-1003">Cell membrane</keyword>
<dbReference type="PANTHER" id="PTHR38035:SF1">
    <property type="entry name" value="ANCILLARY SECYEG TRANSLOCON SUBUNIT"/>
    <property type="match status" value="1"/>
</dbReference>
<comment type="subcellular location">
    <subcellularLocation>
        <location evidence="1">Cell membrane</location>
        <topology evidence="1">Single-pass type II membrane protein</topology>
    </subcellularLocation>
</comment>
<keyword evidence="4" id="KW-1133">Transmembrane helix</keyword>
<evidence type="ECO:0000256" key="5">
    <source>
        <dbReference type="ARBA" id="ARBA00023136"/>
    </source>
</evidence>
<comment type="similarity">
    <text evidence="7">Belongs to the YfgM family.</text>
</comment>
<dbReference type="GO" id="GO:0005886">
    <property type="term" value="C:plasma membrane"/>
    <property type="evidence" value="ECO:0007669"/>
    <property type="project" value="UniProtKB-SubCell"/>
</dbReference>
<dbReference type="Gene3D" id="1.25.40.10">
    <property type="entry name" value="Tetratricopeptide repeat domain"/>
    <property type="match status" value="1"/>
</dbReference>
<gene>
    <name evidence="10" type="ORF">OHM77_03950</name>
</gene>
<evidence type="ECO:0000256" key="4">
    <source>
        <dbReference type="ARBA" id="ARBA00022989"/>
    </source>
</evidence>
<evidence type="ECO:0000256" key="6">
    <source>
        <dbReference type="ARBA" id="ARBA00023186"/>
    </source>
</evidence>
<dbReference type="GO" id="GO:0044877">
    <property type="term" value="F:protein-containing complex binding"/>
    <property type="evidence" value="ECO:0007669"/>
    <property type="project" value="InterPro"/>
</dbReference>
<dbReference type="Proteomes" id="UP001234916">
    <property type="component" value="Chromosome"/>
</dbReference>
<evidence type="ECO:0000256" key="2">
    <source>
        <dbReference type="ARBA" id="ARBA00022475"/>
    </source>
</evidence>
<evidence type="ECO:0000256" key="1">
    <source>
        <dbReference type="ARBA" id="ARBA00004401"/>
    </source>
</evidence>
<dbReference type="InterPro" id="IPR026039">
    <property type="entry name" value="YfgM"/>
</dbReference>
<evidence type="ECO:0000259" key="9">
    <source>
        <dbReference type="Pfam" id="PF09976"/>
    </source>
</evidence>